<dbReference type="Proteomes" id="UP000315252">
    <property type="component" value="Unassembled WGS sequence"/>
</dbReference>
<dbReference type="GO" id="GO:0022857">
    <property type="term" value="F:transmembrane transporter activity"/>
    <property type="evidence" value="ECO:0007669"/>
    <property type="project" value="InterPro"/>
</dbReference>
<sequence>MTKASAQLSLVFSCIGHAFVHLFMALYFVVVLAIEIDWSIPYHNLIGLWTVGSILVGVCAIPAGWLADRWSAPGMMVVYHIGLGGAAIACSFMAAPMAMAVGLAAIGLFAAIYHPVGIAWLVRNAESRGKALGINGIFGGLGVAGAGLIAGLLIDFHSWRAAFFVPGVACVATGLALWYCVHRGLVVDDGEDRVQSAPVARGDMVRVFVILLMTMLLTGLLYQSTQVSLPKVFDLRLRDLAGDGAFGIGFAIAAVYTVSSVMQVYGGHLADRYPLKPIYVCAFLLQVPLLIAVGAMSGLPLIFVAMLAVLVNVAALPAENMLLARYAPQKHRSLAFGIKFVLAFTIAPVALQLVAFVQERTGEFIWLYYVLGGAALVACFAALMLPKDRGAVSDEVVISVPAE</sequence>
<evidence type="ECO:0000313" key="6">
    <source>
        <dbReference type="EMBL" id="TQV80425.1"/>
    </source>
</evidence>
<feature type="transmembrane region" description="Helical" evidence="4">
    <location>
        <begin position="336"/>
        <end position="358"/>
    </location>
</feature>
<dbReference type="GO" id="GO:0005886">
    <property type="term" value="C:plasma membrane"/>
    <property type="evidence" value="ECO:0007669"/>
    <property type="project" value="TreeGrafter"/>
</dbReference>
<dbReference type="InterPro" id="IPR036259">
    <property type="entry name" value="MFS_trans_sf"/>
</dbReference>
<dbReference type="Gene3D" id="1.20.1250.20">
    <property type="entry name" value="MFS general substrate transporter like domains"/>
    <property type="match status" value="2"/>
</dbReference>
<evidence type="ECO:0000259" key="5">
    <source>
        <dbReference type="PROSITE" id="PS50850"/>
    </source>
</evidence>
<proteinExistence type="predicted"/>
<dbReference type="PANTHER" id="PTHR43129">
    <property type="entry name" value="FOSMIDOMYCIN RESISTANCE PROTEIN"/>
    <property type="match status" value="1"/>
</dbReference>
<keyword evidence="1 4" id="KW-0812">Transmembrane</keyword>
<feature type="transmembrane region" description="Helical" evidence="4">
    <location>
        <begin position="46"/>
        <end position="65"/>
    </location>
</feature>
<feature type="transmembrane region" description="Helical" evidence="4">
    <location>
        <begin position="364"/>
        <end position="385"/>
    </location>
</feature>
<dbReference type="OrthoDB" id="8524807at2"/>
<gene>
    <name evidence="6" type="ORF">FKG95_09595</name>
</gene>
<feature type="transmembrane region" description="Helical" evidence="4">
    <location>
        <begin position="160"/>
        <end position="182"/>
    </location>
</feature>
<comment type="caution">
    <text evidence="6">The sequence shown here is derived from an EMBL/GenBank/DDBJ whole genome shotgun (WGS) entry which is preliminary data.</text>
</comment>
<dbReference type="InterPro" id="IPR020846">
    <property type="entry name" value="MFS_dom"/>
</dbReference>
<name>A0A545TT79_9PROT</name>
<feature type="transmembrane region" description="Helical" evidence="4">
    <location>
        <begin position="77"/>
        <end position="95"/>
    </location>
</feature>
<protein>
    <submittedName>
        <fullName evidence="6">MFS transporter</fullName>
    </submittedName>
</protein>
<organism evidence="6 7">
    <name type="scientific">Denitrobaculum tricleocarpae</name>
    <dbReference type="NCBI Taxonomy" id="2591009"/>
    <lineage>
        <taxon>Bacteria</taxon>
        <taxon>Pseudomonadati</taxon>
        <taxon>Pseudomonadota</taxon>
        <taxon>Alphaproteobacteria</taxon>
        <taxon>Rhodospirillales</taxon>
        <taxon>Rhodospirillaceae</taxon>
        <taxon>Denitrobaculum</taxon>
    </lineage>
</organism>
<evidence type="ECO:0000256" key="4">
    <source>
        <dbReference type="SAM" id="Phobius"/>
    </source>
</evidence>
<keyword evidence="3 4" id="KW-0472">Membrane</keyword>
<dbReference type="SUPFAM" id="SSF103473">
    <property type="entry name" value="MFS general substrate transporter"/>
    <property type="match status" value="1"/>
</dbReference>
<evidence type="ECO:0000256" key="1">
    <source>
        <dbReference type="ARBA" id="ARBA00022692"/>
    </source>
</evidence>
<feature type="transmembrane region" description="Helical" evidence="4">
    <location>
        <begin position="12"/>
        <end position="34"/>
    </location>
</feature>
<evidence type="ECO:0000256" key="3">
    <source>
        <dbReference type="ARBA" id="ARBA00023136"/>
    </source>
</evidence>
<feature type="transmembrane region" description="Helical" evidence="4">
    <location>
        <begin position="101"/>
        <end position="122"/>
    </location>
</feature>
<accession>A0A545TT79</accession>
<feature type="transmembrane region" description="Helical" evidence="4">
    <location>
        <begin position="244"/>
        <end position="265"/>
    </location>
</feature>
<keyword evidence="7" id="KW-1185">Reference proteome</keyword>
<dbReference type="RefSeq" id="WP_142896138.1">
    <property type="nucleotide sequence ID" value="NZ_ML660054.1"/>
</dbReference>
<dbReference type="PROSITE" id="PS50850">
    <property type="entry name" value="MFS"/>
    <property type="match status" value="1"/>
</dbReference>
<dbReference type="Pfam" id="PF07690">
    <property type="entry name" value="MFS_1"/>
    <property type="match status" value="1"/>
</dbReference>
<feature type="transmembrane region" description="Helical" evidence="4">
    <location>
        <begin position="203"/>
        <end position="224"/>
    </location>
</feature>
<dbReference type="AlphaFoldDB" id="A0A545TT79"/>
<evidence type="ECO:0000256" key="2">
    <source>
        <dbReference type="ARBA" id="ARBA00022989"/>
    </source>
</evidence>
<feature type="domain" description="Major facilitator superfamily (MFS) profile" evidence="5">
    <location>
        <begin position="9"/>
        <end position="390"/>
    </location>
</feature>
<dbReference type="InterPro" id="IPR011701">
    <property type="entry name" value="MFS"/>
</dbReference>
<reference evidence="6 7" key="1">
    <citation type="submission" date="2019-06" db="EMBL/GenBank/DDBJ databases">
        <title>Whole genome sequence for Rhodospirillaceae sp. R148.</title>
        <authorList>
            <person name="Wang G."/>
        </authorList>
    </citation>
    <scope>NUCLEOTIDE SEQUENCE [LARGE SCALE GENOMIC DNA]</scope>
    <source>
        <strain evidence="6 7">R148</strain>
    </source>
</reference>
<keyword evidence="2 4" id="KW-1133">Transmembrane helix</keyword>
<feature type="transmembrane region" description="Helical" evidence="4">
    <location>
        <begin position="134"/>
        <end position="154"/>
    </location>
</feature>
<evidence type="ECO:0000313" key="7">
    <source>
        <dbReference type="Proteomes" id="UP000315252"/>
    </source>
</evidence>
<dbReference type="EMBL" id="VHSH01000003">
    <property type="protein sequence ID" value="TQV80425.1"/>
    <property type="molecule type" value="Genomic_DNA"/>
</dbReference>
<dbReference type="PANTHER" id="PTHR43129:SF1">
    <property type="entry name" value="FOSMIDOMYCIN RESISTANCE PROTEIN"/>
    <property type="match status" value="1"/>
</dbReference>